<protein>
    <submittedName>
        <fullName evidence="2">Similar to stage IV sporulation protein</fullName>
    </submittedName>
</protein>
<dbReference type="OrthoDB" id="1640349at2"/>
<proteinExistence type="predicted"/>
<dbReference type="Pfam" id="PF06898">
    <property type="entry name" value="YqfD"/>
    <property type="match status" value="1"/>
</dbReference>
<keyword evidence="1" id="KW-1133">Transmembrane helix</keyword>
<accession>A0A1T4X9X7</accession>
<keyword evidence="3" id="KW-1185">Reference proteome</keyword>
<name>A0A1T4X9X7_9CLOT</name>
<dbReference type="STRING" id="1147123.SAMN05443428_10715"/>
<dbReference type="RefSeq" id="WP_078696168.1">
    <property type="nucleotide sequence ID" value="NZ_FUYH01000007.1"/>
</dbReference>
<organism evidence="2 3">
    <name type="scientific">Caloramator quimbayensis</name>
    <dbReference type="NCBI Taxonomy" id="1147123"/>
    <lineage>
        <taxon>Bacteria</taxon>
        <taxon>Bacillati</taxon>
        <taxon>Bacillota</taxon>
        <taxon>Clostridia</taxon>
        <taxon>Eubacteriales</taxon>
        <taxon>Clostridiaceae</taxon>
        <taxon>Caloramator</taxon>
    </lineage>
</organism>
<feature type="transmembrane region" description="Helical" evidence="1">
    <location>
        <begin position="91"/>
        <end position="111"/>
    </location>
</feature>
<keyword evidence="1" id="KW-0472">Membrane</keyword>
<reference evidence="3" key="1">
    <citation type="submission" date="2017-02" db="EMBL/GenBank/DDBJ databases">
        <authorList>
            <person name="Varghese N."/>
            <person name="Submissions S."/>
        </authorList>
    </citation>
    <scope>NUCLEOTIDE SEQUENCE [LARGE SCALE GENOMIC DNA]</scope>
    <source>
        <strain evidence="3">USBA 833</strain>
    </source>
</reference>
<dbReference type="Proteomes" id="UP000190105">
    <property type="component" value="Unassembled WGS sequence"/>
</dbReference>
<evidence type="ECO:0000256" key="1">
    <source>
        <dbReference type="SAM" id="Phobius"/>
    </source>
</evidence>
<dbReference type="PIRSF" id="PIRSF029895">
    <property type="entry name" value="SpoIV"/>
    <property type="match status" value="1"/>
</dbReference>
<dbReference type="NCBIfam" id="TIGR02876">
    <property type="entry name" value="spore_yqfD"/>
    <property type="match status" value="1"/>
</dbReference>
<keyword evidence="1" id="KW-0812">Transmembrane</keyword>
<dbReference type="AlphaFoldDB" id="A0A1T4X9X7"/>
<dbReference type="EMBL" id="FUYH01000007">
    <property type="protein sequence ID" value="SKA85908.1"/>
    <property type="molecule type" value="Genomic_DNA"/>
</dbReference>
<dbReference type="InterPro" id="IPR010690">
    <property type="entry name" value="YqfD"/>
</dbReference>
<evidence type="ECO:0000313" key="2">
    <source>
        <dbReference type="EMBL" id="SKA85908.1"/>
    </source>
</evidence>
<gene>
    <name evidence="2" type="ORF">SAMN05443428_10715</name>
</gene>
<evidence type="ECO:0000313" key="3">
    <source>
        <dbReference type="Proteomes" id="UP000190105"/>
    </source>
</evidence>
<sequence length="393" mass="45707">MSKKNSMEFINGYIIVKAEGLNTEKFINMAVNNGINLWDVERIDFTTTLFKMRYYQYGMLREVVKKTGVKVKIIKKTGIHFIYKKALRRKIFILGIGVFLAIIIYMLNIIWQIEISGNKTVDSKLIYESAKNAGLKEGNLKYKLNIRDIEDSILKDIKELSVVTIRLEGTKVRIEVVERKMPPSILNLNEPMNIIAAKDGIILKVSTYMGKSLIKEGDYVKKGQILISGILTDNQNLPVRLVHAIGDVTAKTWYESVKEIDLNYKYEERTGRVCKKVYYNINDKKIYLKNDNIDFQKYDKIIDKKLLKIGTLKMPVEMTTEYYYELAYKYKTIDYDEAYKIALNEAENEIKQYLPKDVKIIDKKIEKTMGNNKVKVRLLYVAEENICLMQAIK</sequence>